<organism evidence="2 3">
    <name type="scientific">Streptomyces rugosispiralis</name>
    <dbReference type="NCBI Taxonomy" id="2967341"/>
    <lineage>
        <taxon>Bacteria</taxon>
        <taxon>Bacillati</taxon>
        <taxon>Actinomycetota</taxon>
        <taxon>Actinomycetes</taxon>
        <taxon>Kitasatosporales</taxon>
        <taxon>Streptomycetaceae</taxon>
        <taxon>Streptomyces</taxon>
    </lineage>
</organism>
<name>A0ABT1V973_9ACTN</name>
<evidence type="ECO:0000259" key="1">
    <source>
        <dbReference type="PROSITE" id="PS51677"/>
    </source>
</evidence>
<dbReference type="SUPFAM" id="SSF88713">
    <property type="entry name" value="Glycoside hydrolase/deacetylase"/>
    <property type="match status" value="1"/>
</dbReference>
<dbReference type="InterPro" id="IPR037950">
    <property type="entry name" value="PgdA-like"/>
</dbReference>
<dbReference type="RefSeq" id="WP_256654735.1">
    <property type="nucleotide sequence ID" value="NZ_JANIAA010000040.1"/>
</dbReference>
<dbReference type="Proteomes" id="UP001204746">
    <property type="component" value="Unassembled WGS sequence"/>
</dbReference>
<evidence type="ECO:0000313" key="3">
    <source>
        <dbReference type="Proteomes" id="UP001204746"/>
    </source>
</evidence>
<gene>
    <name evidence="2" type="ORF">NP777_38000</name>
</gene>
<dbReference type="EMBL" id="JANIAA010000040">
    <property type="protein sequence ID" value="MCQ8193939.1"/>
    <property type="molecule type" value="Genomic_DNA"/>
</dbReference>
<feature type="domain" description="NodB homology" evidence="1">
    <location>
        <begin position="24"/>
        <end position="241"/>
    </location>
</feature>
<dbReference type="CDD" id="cd10938">
    <property type="entry name" value="CE4_HpPgdA_like"/>
    <property type="match status" value="1"/>
</dbReference>
<comment type="caution">
    <text evidence="2">The sequence shown here is derived from an EMBL/GenBank/DDBJ whole genome shotgun (WGS) entry which is preliminary data.</text>
</comment>
<accession>A0ABT1V973</accession>
<dbReference type="InterPro" id="IPR002509">
    <property type="entry name" value="NODB_dom"/>
</dbReference>
<reference evidence="2 3" key="1">
    <citation type="submission" date="2022-07" db="EMBL/GenBank/DDBJ databases">
        <authorList>
            <person name="Phongsopitanun W."/>
            <person name="Tanasupawat S."/>
        </authorList>
    </citation>
    <scope>NUCLEOTIDE SEQUENCE [LARGE SCALE GENOMIC DNA]</scope>
    <source>
        <strain evidence="2 3">RCU-064</strain>
    </source>
</reference>
<dbReference type="PROSITE" id="PS51677">
    <property type="entry name" value="NODB"/>
    <property type="match status" value="1"/>
</dbReference>
<sequence length="263" mass="29454">MALTVDFDAEELWLAEDPANAARPGVLSQARYGVERAIPDILDMLSRLDVPATFFVCGGDAERHPHTVETIVARGHELGHHGFTHRSPHLMSRDEEADELGRGLDVLRRFVPRVRGYRSPSWETSPNTLDLLVEQGMDFTSQLMDATVPYRHPAHDIVELPVHWILDDAPHFWFDTSGWDRTIRSAREVAELWQEECDAVHDEGGLAVLTVHPQIIGRPGRLRMLERFLAARRADGGIWFARGAEIADRVRAAAPARPPAATS</sequence>
<dbReference type="Gene3D" id="3.20.20.370">
    <property type="entry name" value="Glycoside hydrolase/deacetylase"/>
    <property type="match status" value="1"/>
</dbReference>
<keyword evidence="3" id="KW-1185">Reference proteome</keyword>
<dbReference type="PANTHER" id="PTHR47561:SF1">
    <property type="entry name" value="POLYSACCHARIDE DEACETYLASE FAMILY PROTEIN (AFU_ORTHOLOGUE AFUA_6G05030)"/>
    <property type="match status" value="1"/>
</dbReference>
<evidence type="ECO:0000313" key="2">
    <source>
        <dbReference type="EMBL" id="MCQ8193939.1"/>
    </source>
</evidence>
<proteinExistence type="predicted"/>
<protein>
    <submittedName>
        <fullName evidence="2">Polysaccharide deacetylase</fullName>
    </submittedName>
</protein>
<dbReference type="PANTHER" id="PTHR47561">
    <property type="entry name" value="POLYSACCHARIDE DEACETYLASE FAMILY PROTEIN (AFU_ORTHOLOGUE AFUA_6G05030)"/>
    <property type="match status" value="1"/>
</dbReference>
<dbReference type="Pfam" id="PF01522">
    <property type="entry name" value="Polysacc_deac_1"/>
    <property type="match status" value="1"/>
</dbReference>
<dbReference type="InterPro" id="IPR011330">
    <property type="entry name" value="Glyco_hydro/deAcase_b/a-brl"/>
</dbReference>